<proteinExistence type="inferred from homology"/>
<keyword evidence="1" id="KW-0560">Oxidoreductase</keyword>
<dbReference type="PANTHER" id="PTHR43157">
    <property type="entry name" value="PHOSPHATIDYLINOSITOL-GLYCAN BIOSYNTHESIS CLASS F PROTEIN-RELATED"/>
    <property type="match status" value="1"/>
</dbReference>
<comment type="caution">
    <text evidence="3">The sequence shown here is derived from an EMBL/GenBank/DDBJ whole genome shotgun (WGS) entry which is preliminary data.</text>
</comment>
<evidence type="ECO:0008006" key="5">
    <source>
        <dbReference type="Google" id="ProtNLM"/>
    </source>
</evidence>
<evidence type="ECO:0000256" key="2">
    <source>
        <dbReference type="RuleBase" id="RU000363"/>
    </source>
</evidence>
<dbReference type="InterPro" id="IPR036291">
    <property type="entry name" value="NAD(P)-bd_dom_sf"/>
</dbReference>
<dbReference type="PRINTS" id="PR00080">
    <property type="entry name" value="SDRFAMILY"/>
</dbReference>
<name>A0ABR3HDU1_LOXSC</name>
<gene>
    <name evidence="3" type="ORF">ABMA27_007906</name>
</gene>
<dbReference type="Gene3D" id="3.40.50.720">
    <property type="entry name" value="NAD(P)-binding Rossmann-like Domain"/>
    <property type="match status" value="1"/>
</dbReference>
<comment type="similarity">
    <text evidence="2">Belongs to the short-chain dehydrogenases/reductases (SDR) family.</text>
</comment>
<dbReference type="CDD" id="cd05327">
    <property type="entry name" value="retinol-DH_like_SDR_c_like"/>
    <property type="match status" value="1"/>
</dbReference>
<evidence type="ECO:0000313" key="3">
    <source>
        <dbReference type="EMBL" id="KAL0868392.1"/>
    </source>
</evidence>
<dbReference type="InterPro" id="IPR002347">
    <property type="entry name" value="SDR_fam"/>
</dbReference>
<dbReference type="EMBL" id="JBEUOH010000021">
    <property type="protein sequence ID" value="KAL0868392.1"/>
    <property type="molecule type" value="Genomic_DNA"/>
</dbReference>
<dbReference type="Proteomes" id="UP001549920">
    <property type="component" value="Unassembled WGS sequence"/>
</dbReference>
<accession>A0ABR3HDU1</accession>
<reference evidence="3 4" key="1">
    <citation type="submission" date="2024-06" db="EMBL/GenBank/DDBJ databases">
        <title>A chromosome-level genome assembly of beet webworm, Loxostege sticticalis.</title>
        <authorList>
            <person name="Zhang Y."/>
        </authorList>
    </citation>
    <scope>NUCLEOTIDE SEQUENCE [LARGE SCALE GENOMIC DNA]</scope>
    <source>
        <strain evidence="3">AQ026</strain>
        <tissue evidence="3">Whole body</tissue>
    </source>
</reference>
<dbReference type="SUPFAM" id="SSF51735">
    <property type="entry name" value="NAD(P)-binding Rossmann-fold domains"/>
    <property type="match status" value="1"/>
</dbReference>
<dbReference type="PRINTS" id="PR00081">
    <property type="entry name" value="GDHRDH"/>
</dbReference>
<dbReference type="PANTHER" id="PTHR43157:SF31">
    <property type="entry name" value="PHOSPHATIDYLINOSITOL-GLYCAN BIOSYNTHESIS CLASS F PROTEIN"/>
    <property type="match status" value="1"/>
</dbReference>
<evidence type="ECO:0000313" key="4">
    <source>
        <dbReference type="Proteomes" id="UP001549920"/>
    </source>
</evidence>
<dbReference type="Pfam" id="PF00106">
    <property type="entry name" value="adh_short"/>
    <property type="match status" value="1"/>
</dbReference>
<organism evidence="3 4">
    <name type="scientific">Loxostege sticticalis</name>
    <name type="common">Beet webworm moth</name>
    <dbReference type="NCBI Taxonomy" id="481309"/>
    <lineage>
        <taxon>Eukaryota</taxon>
        <taxon>Metazoa</taxon>
        <taxon>Ecdysozoa</taxon>
        <taxon>Arthropoda</taxon>
        <taxon>Hexapoda</taxon>
        <taxon>Insecta</taxon>
        <taxon>Pterygota</taxon>
        <taxon>Neoptera</taxon>
        <taxon>Endopterygota</taxon>
        <taxon>Lepidoptera</taxon>
        <taxon>Glossata</taxon>
        <taxon>Ditrysia</taxon>
        <taxon>Pyraloidea</taxon>
        <taxon>Crambidae</taxon>
        <taxon>Pyraustinae</taxon>
        <taxon>Loxostege</taxon>
    </lineage>
</organism>
<protein>
    <recommendedName>
        <fullName evidence="5">Retinol dehydrogenase 11</fullName>
    </recommendedName>
</protein>
<keyword evidence="4" id="KW-1185">Reference proteome</keyword>
<sequence length="315" mass="34754">MYFYVTVPAIVFIVYKVYQKWSCGMCTSDARMTGKVVIVTGANTGIGFETAKDLAHRGARIILACRDEGRGTTAMHKIIETTQNKNVVFKQLDLASLKSVRAFAEDVIQTEPAIHVLVNNAGTGKLDNSLTEDSLPIEAQINHFGPFLLTTLLLPLIKASAPSRIVNVSSLLHKVGKVDPESFHKPAKNSIQHMRVYSNTKLANMLFTRKLSRDLEGSGVTVNCLHPGAVSTDIFRNKYAISRFFIKLLFKTSFEGAQTSIYLAVAPELENVSGKYFVDCQEAVPSKSAVDDKLADKLWELSERVVADSEPKKNI</sequence>
<evidence type="ECO:0000256" key="1">
    <source>
        <dbReference type="ARBA" id="ARBA00023002"/>
    </source>
</evidence>